<organism evidence="6 7">
    <name type="scientific">Baumannia cicadellinicola subsp. Homalodisca coagulata</name>
    <dbReference type="NCBI Taxonomy" id="374463"/>
    <lineage>
        <taxon>Bacteria</taxon>
        <taxon>Pseudomonadati</taxon>
        <taxon>Pseudomonadota</taxon>
        <taxon>Gammaproteobacteria</taxon>
        <taxon>Candidatus Palibaumannia</taxon>
    </lineage>
</organism>
<dbReference type="Pfam" id="PF00753">
    <property type="entry name" value="Lactamase_B"/>
    <property type="match status" value="1"/>
</dbReference>
<dbReference type="GO" id="GO:0016787">
    <property type="term" value="F:hydrolase activity"/>
    <property type="evidence" value="ECO:0007669"/>
    <property type="project" value="UniProtKB-KW"/>
</dbReference>
<dbReference type="HOGENOM" id="CLU_030571_5_0_6"/>
<evidence type="ECO:0000259" key="5">
    <source>
        <dbReference type="SMART" id="SM00849"/>
    </source>
</evidence>
<dbReference type="PANTHER" id="PTHR46233">
    <property type="entry name" value="HYDROXYACYLGLUTATHIONE HYDROLASE GLOC"/>
    <property type="match status" value="1"/>
</dbReference>
<dbReference type="Proteomes" id="UP000002427">
    <property type="component" value="Chromosome"/>
</dbReference>
<dbReference type="EMBL" id="CP000238">
    <property type="protein sequence ID" value="ABF13863.1"/>
    <property type="molecule type" value="Genomic_DNA"/>
</dbReference>
<keyword evidence="3 6" id="KW-0378">Hydrolase</keyword>
<keyword evidence="2" id="KW-0479">Metal-binding</keyword>
<comment type="cofactor">
    <cofactor evidence="1">
        <name>Zn(2+)</name>
        <dbReference type="ChEBI" id="CHEBI:29105"/>
    </cofactor>
</comment>
<dbReference type="InterPro" id="IPR001279">
    <property type="entry name" value="Metallo-B-lactamas"/>
</dbReference>
<dbReference type="AlphaFoldDB" id="Q1LT65"/>
<dbReference type="STRING" id="374463.BCI_0406"/>
<dbReference type="Gene3D" id="3.60.15.10">
    <property type="entry name" value="Ribonuclease Z/Hydroxyacylglutathione hydrolase-like"/>
    <property type="match status" value="1"/>
</dbReference>
<evidence type="ECO:0000313" key="6">
    <source>
        <dbReference type="EMBL" id="ABF13863.1"/>
    </source>
</evidence>
<dbReference type="KEGG" id="bci:BCI_0406"/>
<name>Q1LT65_BAUCH</name>
<gene>
    <name evidence="6" type="ordered locus">BCI_0406</name>
</gene>
<dbReference type="PANTHER" id="PTHR46233:SF3">
    <property type="entry name" value="HYDROXYACYLGLUTATHIONE HYDROLASE GLOC"/>
    <property type="match status" value="1"/>
</dbReference>
<dbReference type="InterPro" id="IPR051453">
    <property type="entry name" value="MBL_Glyoxalase_II"/>
</dbReference>
<dbReference type="InterPro" id="IPR036866">
    <property type="entry name" value="RibonucZ/Hydroxyglut_hydro"/>
</dbReference>
<feature type="domain" description="Metallo-beta-lactamase" evidence="5">
    <location>
        <begin position="12"/>
        <end position="192"/>
    </location>
</feature>
<dbReference type="OrthoDB" id="9802991at2"/>
<sequence length="209" mass="23467">MKYHIIPVTIFNQNCSLIWCDQTKDAALIDPGGDASRLCFEIDKFNVTITQILLTHGHFDHVGAVKKLARYYDVPIIGPHSDDKILLENLSEQCKIFGVPPVDSFLPDRWLVNGDIIIVGLEKYYVLHCPGHSPGHIVLWNKVHRFIHMGDVLFKGAIGRTDLPGGNLTLLLRSINEKLFSLEDDITFLPGHGPMSTIGNERCSTYSFK</sequence>
<evidence type="ECO:0000256" key="1">
    <source>
        <dbReference type="ARBA" id="ARBA00001947"/>
    </source>
</evidence>
<reference evidence="6 7" key="1">
    <citation type="journal article" date="2006" name="PLoS Biol.">
        <title>Metabolic complementarity and genomics of the dual bacterial symbiosis of sharpshooters.</title>
        <authorList>
            <person name="Wu D."/>
            <person name="Daugherty S.C."/>
            <person name="Van Aken S.E."/>
            <person name="Pai G.H."/>
            <person name="Watkins K.L."/>
            <person name="Khouri H."/>
            <person name="Tallon L.J."/>
            <person name="Zaborsky J.M."/>
            <person name="Dunbar H.E."/>
            <person name="Tran P.L."/>
            <person name="Moran N.A."/>
            <person name="Eisen J.A."/>
        </authorList>
    </citation>
    <scope>NUCLEOTIDE SEQUENCE [LARGE SCALE GENOMIC DNA]</scope>
    <source>
        <strain evidence="6">Hc</strain>
    </source>
</reference>
<keyword evidence="7" id="KW-1185">Reference proteome</keyword>
<evidence type="ECO:0000256" key="2">
    <source>
        <dbReference type="ARBA" id="ARBA00022723"/>
    </source>
</evidence>
<dbReference type="SMART" id="SM00849">
    <property type="entry name" value="Lactamase_B"/>
    <property type="match status" value="1"/>
</dbReference>
<protein>
    <submittedName>
        <fullName evidence="6">Metallo-beta-lactamase superfamily protein</fullName>
        <ecNumber evidence="6">3.-.-.-</ecNumber>
    </submittedName>
</protein>
<dbReference type="GO" id="GO:0046872">
    <property type="term" value="F:metal ion binding"/>
    <property type="evidence" value="ECO:0007669"/>
    <property type="project" value="UniProtKB-KW"/>
</dbReference>
<dbReference type="SUPFAM" id="SSF56281">
    <property type="entry name" value="Metallo-hydrolase/oxidoreductase"/>
    <property type="match status" value="1"/>
</dbReference>
<evidence type="ECO:0000313" key="7">
    <source>
        <dbReference type="Proteomes" id="UP000002427"/>
    </source>
</evidence>
<dbReference type="RefSeq" id="WP_011520582.1">
    <property type="nucleotide sequence ID" value="NC_007984.1"/>
</dbReference>
<evidence type="ECO:0000256" key="4">
    <source>
        <dbReference type="ARBA" id="ARBA00022833"/>
    </source>
</evidence>
<keyword evidence="4" id="KW-0862">Zinc</keyword>
<dbReference type="EC" id="3.-.-.-" evidence="6"/>
<proteinExistence type="predicted"/>
<dbReference type="CDD" id="cd07737">
    <property type="entry name" value="YcbL-like_MBL-fold"/>
    <property type="match status" value="1"/>
</dbReference>
<evidence type="ECO:0000256" key="3">
    <source>
        <dbReference type="ARBA" id="ARBA00022801"/>
    </source>
</evidence>
<accession>Q1LT65</accession>